<accession>A0A4D7AJK0</accession>
<dbReference type="SUPFAM" id="SSF48371">
    <property type="entry name" value="ARM repeat"/>
    <property type="match status" value="1"/>
</dbReference>
<gene>
    <name evidence="1" type="ORF">EIO64_07550</name>
</gene>
<name>A0A4D7AJK0_9FIRM</name>
<dbReference type="InterPro" id="IPR016024">
    <property type="entry name" value="ARM-type_fold"/>
</dbReference>
<evidence type="ECO:0000313" key="1">
    <source>
        <dbReference type="EMBL" id="QCI59089.1"/>
    </source>
</evidence>
<sequence>METLNLFELFARIILDTSDYDDNLDEASRNTESFADKLKNGLSTAAKVGAAALTAAASGVAALTKSSIDQYAEYEQLVGGVDTLFKDASDTIQQYASNAYKTAGVSANTYMEQATAFSASLIQSLGGDTQAAAEYANQAIMDMSDNANKMGTDIESIQQTYQSLMRGNYAMLDNLKLGYGGTKSELERLVADAEELTGQALDPSKFSDVITAIHAVQENMGITGTTAKEAATTIEGSVGMMRAAWDNLLVGIANDNGDLGSLTYEFADTVETALSNILPRVKIILGGIGQVIADMGTIIAQTLPEMISTVLPSLISAGAQLLVGLVAGIISALPQLAASVPEIVSALYTSIVSAGPQLATAGTQLLSMFTSGIETGIPDLISRLPQIIEGILNFIAENLPSILDMGVQILTSLQDGIINSISSLVSSLPQVISAITGFIADNLPAIVNAGISVLVNLASGIVSAIPQLVAVLPQIISAIVNGIGNLMGSIVDIGENIVQGIWEGIQNMATWIKNKVTGFFSGIVDGVKGLLGIHSPSTVFADMGKNMALGLGDGWDNEYSHIRRDIENGLNFGTANVDYSSSMLGRSQSGLSNAFNNIAATMGQNFTITVQSVLDGKVIGETAYQYSRNKQRAYGT</sequence>
<dbReference type="EMBL" id="CP034413">
    <property type="protein sequence ID" value="QCI59089.1"/>
    <property type="molecule type" value="Genomic_DNA"/>
</dbReference>
<keyword evidence="2" id="KW-1185">Reference proteome</keyword>
<organism evidence="1 2">
    <name type="scientific">Dysosmobacter welbionis</name>
    <dbReference type="NCBI Taxonomy" id="2093857"/>
    <lineage>
        <taxon>Bacteria</taxon>
        <taxon>Bacillati</taxon>
        <taxon>Bacillota</taxon>
        <taxon>Clostridia</taxon>
        <taxon>Eubacteriales</taxon>
        <taxon>Oscillospiraceae</taxon>
        <taxon>Dysosmobacter</taxon>
    </lineage>
</organism>
<protein>
    <recommendedName>
        <fullName evidence="3">Phage tail protein</fullName>
    </recommendedName>
</protein>
<dbReference type="AlphaFoldDB" id="A0A4D7AJK0"/>
<proteinExistence type="predicted"/>
<evidence type="ECO:0008006" key="3">
    <source>
        <dbReference type="Google" id="ProtNLM"/>
    </source>
</evidence>
<dbReference type="KEGG" id="obj:EIO64_07550"/>
<dbReference type="Proteomes" id="UP000298642">
    <property type="component" value="Chromosome"/>
</dbReference>
<dbReference type="RefSeq" id="WP_136891103.1">
    <property type="nucleotide sequence ID" value="NZ_CP034413.3"/>
</dbReference>
<reference evidence="2" key="1">
    <citation type="submission" date="2018-12" db="EMBL/GenBank/DDBJ databases">
        <title>Dusodibacter welbiota gen. nov., sp. nov., isolated from human faeces and emended description of the Oscillibacter genus.</title>
        <authorList>
            <person name="Le Roy T."/>
            <person name="Van der Smissen P."/>
            <person name="Delzenne N."/>
            <person name="Muccioli G."/>
            <person name="Collet J.F."/>
            <person name="Cani P.D."/>
        </authorList>
    </citation>
    <scope>NUCLEOTIDE SEQUENCE [LARGE SCALE GENOMIC DNA]</scope>
    <source>
        <strain evidence="2">J115</strain>
    </source>
</reference>
<evidence type="ECO:0000313" key="2">
    <source>
        <dbReference type="Proteomes" id="UP000298642"/>
    </source>
</evidence>